<feature type="domain" description="Xaa-Pro dipeptidyl-peptidase-like" evidence="2">
    <location>
        <begin position="181"/>
        <end position="306"/>
    </location>
</feature>
<keyword evidence="1" id="KW-0472">Membrane</keyword>
<feature type="transmembrane region" description="Helical" evidence="1">
    <location>
        <begin position="6"/>
        <end position="28"/>
    </location>
</feature>
<keyword evidence="1" id="KW-1133">Transmembrane helix</keyword>
<sequence>MILRKFVAYLYYVGCVILGIGIVGKMLIHFPLYCERRMKKLLFTIALASIGASVSAQNINGTWSGELNAGFQKIKVVLNLSDDGKCTLDSPDQGAYGIAATTNFVSADSINVSIASLNASYSARLQNGELKGTFTQNGFKLPLSLKPSEKAELRRPQNPQPPYPYETEEVTFQNTKAGATLAGTLTIPAGGSKYVLLMVTGSGAQNRDEEVFGHKPFAVIADRLARAGIATLRYDDRATGKSVGGMDPNVTTLDFAADAEAGIQWLRSQKQFKKVGLIGHSEGGTIAFMLAAQKKLNFIVSLAGTSVKGDSVLLAQTKAMAGPQVKDLTIEQLRQMPEMQNPWVKWFIDYDPQNDIAKIKCPVMALNGSKDLQVIASQNLPALRRTLPKNKRNIIKEYEGLNHLFQHCKTGMPTEYATIEETFSEEVINDIIAWIKRL</sequence>
<dbReference type="InterPro" id="IPR053145">
    <property type="entry name" value="AB_hydrolase_Est10"/>
</dbReference>
<dbReference type="InterPro" id="IPR029058">
    <property type="entry name" value="AB_hydrolase_fold"/>
</dbReference>
<dbReference type="InterPro" id="IPR000383">
    <property type="entry name" value="Xaa-Pro-like_dom"/>
</dbReference>
<reference evidence="3 4" key="1">
    <citation type="submission" date="2016-11" db="EMBL/GenBank/DDBJ databases">
        <authorList>
            <person name="Jaros S."/>
            <person name="Januszkiewicz K."/>
            <person name="Wedrychowicz H."/>
        </authorList>
    </citation>
    <scope>NUCLEOTIDE SEQUENCE [LARGE SCALE GENOMIC DNA]</scope>
    <source>
        <strain evidence="3 4">KHT3</strain>
    </source>
</reference>
<dbReference type="EMBL" id="FRBD01000013">
    <property type="protein sequence ID" value="SHK83158.1"/>
    <property type="molecule type" value="Genomic_DNA"/>
</dbReference>
<dbReference type="Gene3D" id="3.40.50.1820">
    <property type="entry name" value="alpha/beta hydrolase"/>
    <property type="match status" value="1"/>
</dbReference>
<dbReference type="Pfam" id="PF02129">
    <property type="entry name" value="Peptidase_S15"/>
    <property type="match status" value="1"/>
</dbReference>
<gene>
    <name evidence="3" type="ORF">SAMN05216463_11373</name>
</gene>
<dbReference type="SUPFAM" id="SSF53474">
    <property type="entry name" value="alpha/beta-Hydrolases"/>
    <property type="match status" value="1"/>
</dbReference>
<name>A0A1M6VNT7_XYLRU</name>
<accession>A0A1M6VNT7</accession>
<dbReference type="GO" id="GO:0052689">
    <property type="term" value="F:carboxylic ester hydrolase activity"/>
    <property type="evidence" value="ECO:0007669"/>
    <property type="project" value="TreeGrafter"/>
</dbReference>
<dbReference type="Proteomes" id="UP000184130">
    <property type="component" value="Unassembled WGS sequence"/>
</dbReference>
<organism evidence="3 4">
    <name type="scientific">Xylanibacter ruminicola</name>
    <name type="common">Prevotella ruminicola</name>
    <dbReference type="NCBI Taxonomy" id="839"/>
    <lineage>
        <taxon>Bacteria</taxon>
        <taxon>Pseudomonadati</taxon>
        <taxon>Bacteroidota</taxon>
        <taxon>Bacteroidia</taxon>
        <taxon>Bacteroidales</taxon>
        <taxon>Prevotellaceae</taxon>
        <taxon>Xylanibacter</taxon>
    </lineage>
</organism>
<evidence type="ECO:0000259" key="2">
    <source>
        <dbReference type="Pfam" id="PF02129"/>
    </source>
</evidence>
<dbReference type="PANTHER" id="PTHR43265">
    <property type="entry name" value="ESTERASE ESTD"/>
    <property type="match status" value="1"/>
</dbReference>
<proteinExistence type="predicted"/>
<keyword evidence="1" id="KW-0812">Transmembrane</keyword>
<dbReference type="PANTHER" id="PTHR43265:SF1">
    <property type="entry name" value="ESTERASE ESTD"/>
    <property type="match status" value="1"/>
</dbReference>
<evidence type="ECO:0000313" key="4">
    <source>
        <dbReference type="Proteomes" id="UP000184130"/>
    </source>
</evidence>
<evidence type="ECO:0000313" key="3">
    <source>
        <dbReference type="EMBL" id="SHK83158.1"/>
    </source>
</evidence>
<evidence type="ECO:0000256" key="1">
    <source>
        <dbReference type="SAM" id="Phobius"/>
    </source>
</evidence>
<protein>
    <recommendedName>
        <fullName evidence="2">Xaa-Pro dipeptidyl-peptidase-like domain-containing protein</fullName>
    </recommendedName>
</protein>
<dbReference type="AlphaFoldDB" id="A0A1M6VNT7"/>